<comment type="similarity">
    <text evidence="1">Belongs to the AB hydrolase superfamily. AB hydrolase 2 family.</text>
</comment>
<dbReference type="EMBL" id="KI914022">
    <property type="protein sequence ID" value="ETV90788.1"/>
    <property type="molecule type" value="Genomic_DNA"/>
</dbReference>
<dbReference type="SUPFAM" id="SSF53474">
    <property type="entry name" value="alpha/beta-Hydrolases"/>
    <property type="match status" value="1"/>
</dbReference>
<reference evidence="3" key="1">
    <citation type="submission" date="2013-12" db="EMBL/GenBank/DDBJ databases">
        <title>The Genome Sequence of Aphanomyces invadans NJM9701.</title>
        <authorList>
            <consortium name="The Broad Institute Genomics Platform"/>
            <person name="Russ C."/>
            <person name="Tyler B."/>
            <person name="van West P."/>
            <person name="Dieguez-Uribeondo J."/>
            <person name="Young S.K."/>
            <person name="Zeng Q."/>
            <person name="Gargeya S."/>
            <person name="Fitzgerald M."/>
            <person name="Abouelleil A."/>
            <person name="Alvarado L."/>
            <person name="Chapman S.B."/>
            <person name="Gainer-Dewar J."/>
            <person name="Goldberg J."/>
            <person name="Griggs A."/>
            <person name="Gujja S."/>
            <person name="Hansen M."/>
            <person name="Howarth C."/>
            <person name="Imamovic A."/>
            <person name="Ireland A."/>
            <person name="Larimer J."/>
            <person name="McCowan C."/>
            <person name="Murphy C."/>
            <person name="Pearson M."/>
            <person name="Poon T.W."/>
            <person name="Priest M."/>
            <person name="Roberts A."/>
            <person name="Saif S."/>
            <person name="Shea T."/>
            <person name="Sykes S."/>
            <person name="Wortman J."/>
            <person name="Nusbaum C."/>
            <person name="Birren B."/>
        </authorList>
    </citation>
    <scope>NUCLEOTIDE SEQUENCE [LARGE SCALE GENOMIC DNA]</scope>
    <source>
        <strain evidence="3">NJM9701</strain>
    </source>
</reference>
<gene>
    <name evidence="3" type="ORF">H310_14458</name>
</gene>
<dbReference type="eggNOG" id="KOG2112">
    <property type="taxonomic scope" value="Eukaryota"/>
</dbReference>
<name>A0A024T9R7_9STRA</name>
<dbReference type="OrthoDB" id="437457at2759"/>
<dbReference type="Gene3D" id="3.40.50.1820">
    <property type="entry name" value="alpha/beta hydrolase"/>
    <property type="match status" value="1"/>
</dbReference>
<evidence type="ECO:0000256" key="1">
    <source>
        <dbReference type="ARBA" id="ARBA00006499"/>
    </source>
</evidence>
<dbReference type="GO" id="GO:0005737">
    <property type="term" value="C:cytoplasm"/>
    <property type="evidence" value="ECO:0007669"/>
    <property type="project" value="TreeGrafter"/>
</dbReference>
<dbReference type="GO" id="GO:0008474">
    <property type="term" value="F:palmitoyl-(protein) hydrolase activity"/>
    <property type="evidence" value="ECO:0007669"/>
    <property type="project" value="TreeGrafter"/>
</dbReference>
<dbReference type="GeneID" id="20091508"/>
<dbReference type="GO" id="GO:0052689">
    <property type="term" value="F:carboxylic ester hydrolase activity"/>
    <property type="evidence" value="ECO:0007669"/>
    <property type="project" value="TreeGrafter"/>
</dbReference>
<dbReference type="AlphaFoldDB" id="A0A024T9R7"/>
<proteinExistence type="inferred from homology"/>
<dbReference type="VEuPathDB" id="FungiDB:H310_14458"/>
<accession>A0A024T9R7</accession>
<feature type="domain" description="Phospholipase/carboxylesterase/thioesterase" evidence="2">
    <location>
        <begin position="4"/>
        <end position="181"/>
    </location>
</feature>
<dbReference type="InterPro" id="IPR003140">
    <property type="entry name" value="PLipase/COase/thioEstase"/>
</dbReference>
<sequence length="229" mass="25505">MLQCFQVQGSLTCNENLILFLHGLGDTHESLFTLGQAMQLPQTAFASFRAPHALPFELGYAWLDPSLDRKGEVLPHHVYDPKRLHSLDQVVAVWMDVLSMLQIVYNWPLHRIFLMGFGHGGTVALHVAAACRQRLGGVVSVSGALLRPTCALTSATPGLMLHSTCDPLILTDVFQATATAMPLVKTKCFDYFPIGLSNQDEMRAIMQFYDENLYLRNLALEQQADVFEL</sequence>
<dbReference type="InterPro" id="IPR029058">
    <property type="entry name" value="AB_hydrolase_fold"/>
</dbReference>
<protein>
    <recommendedName>
        <fullName evidence="2">Phospholipase/carboxylesterase/thioesterase domain-containing protein</fullName>
    </recommendedName>
</protein>
<organism evidence="3">
    <name type="scientific">Aphanomyces invadans</name>
    <dbReference type="NCBI Taxonomy" id="157072"/>
    <lineage>
        <taxon>Eukaryota</taxon>
        <taxon>Sar</taxon>
        <taxon>Stramenopiles</taxon>
        <taxon>Oomycota</taxon>
        <taxon>Saprolegniomycetes</taxon>
        <taxon>Saprolegniales</taxon>
        <taxon>Verrucalvaceae</taxon>
        <taxon>Aphanomyces</taxon>
    </lineage>
</organism>
<evidence type="ECO:0000313" key="3">
    <source>
        <dbReference type="EMBL" id="ETV90788.1"/>
    </source>
</evidence>
<dbReference type="InterPro" id="IPR050565">
    <property type="entry name" value="LYPA1-2/EST-like"/>
</dbReference>
<dbReference type="PANTHER" id="PTHR10655:SF67">
    <property type="entry name" value="PHOSPHOLIPASE_CARBOXYLESTERASE SUPERFAMILY (AFU_ORTHOLOGUE AFUA_5G09340)"/>
    <property type="match status" value="1"/>
</dbReference>
<dbReference type="Pfam" id="PF02230">
    <property type="entry name" value="Abhydrolase_2"/>
    <property type="match status" value="1"/>
</dbReference>
<dbReference type="PANTHER" id="PTHR10655">
    <property type="entry name" value="LYSOPHOSPHOLIPASE-RELATED"/>
    <property type="match status" value="1"/>
</dbReference>
<evidence type="ECO:0000259" key="2">
    <source>
        <dbReference type="Pfam" id="PF02230"/>
    </source>
</evidence>
<dbReference type="STRING" id="157072.A0A024T9R7"/>
<dbReference type="RefSeq" id="XP_008880545.1">
    <property type="nucleotide sequence ID" value="XM_008882323.1"/>
</dbReference>